<proteinExistence type="predicted"/>
<evidence type="ECO:0000313" key="2">
    <source>
        <dbReference type="EMBL" id="AJJ37135.1"/>
    </source>
</evidence>
<feature type="transmembrane region" description="Helical" evidence="1">
    <location>
        <begin position="61"/>
        <end position="79"/>
    </location>
</feature>
<evidence type="ECO:0008006" key="4">
    <source>
        <dbReference type="Google" id="ProtNLM"/>
    </source>
</evidence>
<feature type="transmembrane region" description="Helical" evidence="1">
    <location>
        <begin position="85"/>
        <end position="102"/>
    </location>
</feature>
<dbReference type="Proteomes" id="UP000031883">
    <property type="component" value="Chromosome"/>
</dbReference>
<dbReference type="Pfam" id="PF07256">
    <property type="entry name" value="DUF1435"/>
    <property type="match status" value="1"/>
</dbReference>
<dbReference type="EMBL" id="CP009997">
    <property type="protein sequence ID" value="AJJ37135.1"/>
    <property type="molecule type" value="Genomic_DNA"/>
</dbReference>
<dbReference type="InterPro" id="IPR009885">
    <property type="entry name" value="DUF1435"/>
</dbReference>
<organism evidence="2 3">
    <name type="scientific">Yersinia rochesterensis</name>
    <dbReference type="NCBI Taxonomy" id="1604335"/>
    <lineage>
        <taxon>Bacteria</taxon>
        <taxon>Pseudomonadati</taxon>
        <taxon>Pseudomonadota</taxon>
        <taxon>Gammaproteobacteria</taxon>
        <taxon>Enterobacterales</taxon>
        <taxon>Yersiniaceae</taxon>
        <taxon>Yersinia</taxon>
    </lineage>
</organism>
<sequence>MLLVIIITWVGDIMTTARFAVYRSWGISGLLSRGMSSGWGMLLPFALLPVLGWADITVGQLRVLIIVAMLATVSMLYHARLRHFLLLPSCLALLAGIVAVLMHN</sequence>
<keyword evidence="1" id="KW-1133">Transmembrane helix</keyword>
<gene>
    <name evidence="2" type="ORF">CH54_1882</name>
</gene>
<protein>
    <recommendedName>
        <fullName evidence="4">Major facilitator superfamily permease</fullName>
    </recommendedName>
</protein>
<keyword evidence="1" id="KW-0472">Membrane</keyword>
<evidence type="ECO:0000256" key="1">
    <source>
        <dbReference type="SAM" id="Phobius"/>
    </source>
</evidence>
<keyword evidence="3" id="KW-1185">Reference proteome</keyword>
<name>A0ABM5SRI3_9GAMM</name>
<keyword evidence="1" id="KW-0812">Transmembrane</keyword>
<accession>A0ABM5SRI3</accession>
<reference evidence="2 3" key="1">
    <citation type="journal article" date="2015" name="Genome Announc.">
        <title>Thirty-Two Complete Genome Assemblies of Nine Yersinia Species, Including Y. pestis, Y. pseudotuberculosis, and Y. enterocolitica.</title>
        <authorList>
            <person name="Johnson S.L."/>
            <person name="Daligault H.E."/>
            <person name="Davenport K.W."/>
            <person name="Jaissle J."/>
            <person name="Frey K.G."/>
            <person name="Ladner J.T."/>
            <person name="Broomall S.M."/>
            <person name="Bishop-Lilly K.A."/>
            <person name="Bruce D.C."/>
            <person name="Coyne S.R."/>
            <person name="Gibbons H.S."/>
            <person name="Lo C.C."/>
            <person name="Munk A.C."/>
            <person name="Rosenzweig C.N."/>
            <person name="Koroleva G.I."/>
            <person name="Palacios G.F."/>
            <person name="Redden C.L."/>
            <person name="Xu Y."/>
            <person name="Minogue T.D."/>
            <person name="Chain P.S."/>
        </authorList>
    </citation>
    <scope>NUCLEOTIDE SEQUENCE [LARGE SCALE GENOMIC DNA]</scope>
    <source>
        <strain evidence="2 3">Y231</strain>
    </source>
</reference>
<evidence type="ECO:0000313" key="3">
    <source>
        <dbReference type="Proteomes" id="UP000031883"/>
    </source>
</evidence>